<evidence type="ECO:0000313" key="1">
    <source>
        <dbReference type="EMBL" id="SBT33998.1"/>
    </source>
</evidence>
<dbReference type="AlphaFoldDB" id="A0A1A8YQU5"/>
<protein>
    <submittedName>
        <fullName evidence="1">Uncharacterized protein</fullName>
    </submittedName>
</protein>
<evidence type="ECO:0000313" key="4">
    <source>
        <dbReference type="Proteomes" id="UP000078555"/>
    </source>
</evidence>
<name>A0A1A8YQU5_PLAOA</name>
<dbReference type="Proteomes" id="UP000078555">
    <property type="component" value="Unassembled WGS sequence"/>
</dbReference>
<keyword evidence="4" id="KW-1185">Reference proteome</keyword>
<organism evidence="1 4">
    <name type="scientific">Plasmodium ovale wallikeri</name>
    <dbReference type="NCBI Taxonomy" id="864142"/>
    <lineage>
        <taxon>Eukaryota</taxon>
        <taxon>Sar</taxon>
        <taxon>Alveolata</taxon>
        <taxon>Apicomplexa</taxon>
        <taxon>Aconoidasida</taxon>
        <taxon>Haemosporida</taxon>
        <taxon>Plasmodiidae</taxon>
        <taxon>Plasmodium</taxon>
        <taxon>Plasmodium (Plasmodium)</taxon>
    </lineage>
</organism>
<dbReference type="Proteomes" id="UP000078550">
    <property type="component" value="Unassembled WGS sequence"/>
</dbReference>
<dbReference type="EMBL" id="FLRE01000080">
    <property type="protein sequence ID" value="SBT34527.1"/>
    <property type="molecule type" value="Genomic_DNA"/>
</dbReference>
<sequence length="73" mass="8362">MDKCTYGHCAQDCVHSICDVWENKCMQRGNDKIGNFHNFWLDCKSSTIAFCLCVLMGDAYCGTRTVQYVYMST</sequence>
<reference evidence="1" key="1">
    <citation type="submission" date="2016-05" db="EMBL/GenBank/DDBJ databases">
        <authorList>
            <person name="Lavstsen T."/>
            <person name="Jespersen J.S."/>
        </authorList>
    </citation>
    <scope>NUCLEOTIDE SEQUENCE [LARGE SCALE GENOMIC DNA]</scope>
</reference>
<accession>A0A1A8YQU5</accession>
<dbReference type="EMBL" id="FLRD01000063">
    <property type="protein sequence ID" value="SBT33998.1"/>
    <property type="molecule type" value="Genomic_DNA"/>
</dbReference>
<reference evidence="3 4" key="2">
    <citation type="submission" date="2016-05" db="EMBL/GenBank/DDBJ databases">
        <authorList>
            <person name="Naeem Raeece"/>
        </authorList>
    </citation>
    <scope>NUCLEOTIDE SEQUENCE [LARGE SCALE GENOMIC DNA]</scope>
</reference>
<evidence type="ECO:0000313" key="2">
    <source>
        <dbReference type="EMBL" id="SBT34527.1"/>
    </source>
</evidence>
<proteinExistence type="predicted"/>
<evidence type="ECO:0000313" key="3">
    <source>
        <dbReference type="Proteomes" id="UP000078550"/>
    </source>
</evidence>
<gene>
    <name evidence="1" type="ORF">POVWA1_019970</name>
    <name evidence="2" type="ORF">POVWA2_020160</name>
</gene>